<evidence type="ECO:0000256" key="3">
    <source>
        <dbReference type="SAM" id="MobiDB-lite"/>
    </source>
</evidence>
<organism evidence="4 5">
    <name type="scientific">Arachis hypogaea</name>
    <name type="common">Peanut</name>
    <dbReference type="NCBI Taxonomy" id="3818"/>
    <lineage>
        <taxon>Eukaryota</taxon>
        <taxon>Viridiplantae</taxon>
        <taxon>Streptophyta</taxon>
        <taxon>Embryophyta</taxon>
        <taxon>Tracheophyta</taxon>
        <taxon>Spermatophyta</taxon>
        <taxon>Magnoliopsida</taxon>
        <taxon>eudicotyledons</taxon>
        <taxon>Gunneridae</taxon>
        <taxon>Pentapetalae</taxon>
        <taxon>rosids</taxon>
        <taxon>fabids</taxon>
        <taxon>Fabales</taxon>
        <taxon>Fabaceae</taxon>
        <taxon>Papilionoideae</taxon>
        <taxon>50 kb inversion clade</taxon>
        <taxon>dalbergioids sensu lato</taxon>
        <taxon>Dalbergieae</taxon>
        <taxon>Pterocarpus clade</taxon>
        <taxon>Arachis</taxon>
    </lineage>
</organism>
<keyword evidence="2" id="KW-0406">Ion transport</keyword>
<name>A0A445E4V4_ARAHY</name>
<evidence type="ECO:0000313" key="5">
    <source>
        <dbReference type="Proteomes" id="UP000289738"/>
    </source>
</evidence>
<dbReference type="SUPFAM" id="SSF52540">
    <property type="entry name" value="P-loop containing nucleoside triphosphate hydrolases"/>
    <property type="match status" value="1"/>
</dbReference>
<dbReference type="EMBL" id="SDMP01000003">
    <property type="protein sequence ID" value="RYR70403.1"/>
    <property type="molecule type" value="Genomic_DNA"/>
</dbReference>
<keyword evidence="1" id="KW-0813">Transport</keyword>
<dbReference type="GO" id="GO:0046961">
    <property type="term" value="F:proton-transporting ATPase activity, rotational mechanism"/>
    <property type="evidence" value="ECO:0007669"/>
    <property type="project" value="TreeGrafter"/>
</dbReference>
<dbReference type="AlphaFoldDB" id="A0A445E4V4"/>
<sequence length="248" mass="27089">MSNLCVAATDLPGGTPASLRPRNSDNLHPFSCFTLRGYRALTRSHCSASYLCRRRPPVSDLAPSPASDLTSQATSTPRRSRSQVTDLTHLHYSQVSATYTTLPLACGRLLRSRTSQPRQPRTLATLRLCVSFAKVVFLFLHPLEILNPSPPESSELGLCVENSCFARHACRIFNGLGKPIDNGPLILPEPYLDISGSSINPSERTYQEEMIQTGISTIDVMSSIARGQKITLFSAAGLSHDEDNNMSV</sequence>
<dbReference type="InterPro" id="IPR027417">
    <property type="entry name" value="P-loop_NTPase"/>
</dbReference>
<proteinExistence type="predicted"/>
<comment type="caution">
    <text evidence="4">The sequence shown here is derived from an EMBL/GenBank/DDBJ whole genome shotgun (WGS) entry which is preliminary data.</text>
</comment>
<dbReference type="Proteomes" id="UP000289738">
    <property type="component" value="Chromosome A03"/>
</dbReference>
<feature type="region of interest" description="Disordered" evidence="3">
    <location>
        <begin position="58"/>
        <end position="84"/>
    </location>
</feature>
<keyword evidence="5" id="KW-1185">Reference proteome</keyword>
<dbReference type="PANTHER" id="PTHR43389:SF4">
    <property type="entry name" value="V-TYPE PROTON ATPASE SUBUNIT B"/>
    <property type="match status" value="1"/>
</dbReference>
<gene>
    <name evidence="4" type="ORF">Ahy_A03g016896</name>
</gene>
<feature type="compositionally biased region" description="Polar residues" evidence="3">
    <location>
        <begin position="67"/>
        <end position="84"/>
    </location>
</feature>
<dbReference type="STRING" id="3818.A0A445E4V4"/>
<accession>A0A445E4V4</accession>
<dbReference type="PANTHER" id="PTHR43389">
    <property type="entry name" value="V-TYPE PROTON ATPASE SUBUNIT B"/>
    <property type="match status" value="1"/>
</dbReference>
<evidence type="ECO:0000256" key="1">
    <source>
        <dbReference type="ARBA" id="ARBA00022448"/>
    </source>
</evidence>
<protein>
    <recommendedName>
        <fullName evidence="6">ATPase F1/V1/A1 complex alpha/beta subunit nucleotide-binding domain-containing protein</fullName>
    </recommendedName>
</protein>
<dbReference type="Gene3D" id="3.40.50.12240">
    <property type="match status" value="1"/>
</dbReference>
<dbReference type="GO" id="GO:0007035">
    <property type="term" value="P:vacuolar acidification"/>
    <property type="evidence" value="ECO:0007669"/>
    <property type="project" value="TreeGrafter"/>
</dbReference>
<reference evidence="4 5" key="1">
    <citation type="submission" date="2019-01" db="EMBL/GenBank/DDBJ databases">
        <title>Sequencing of cultivated peanut Arachis hypogaea provides insights into genome evolution and oil improvement.</title>
        <authorList>
            <person name="Chen X."/>
        </authorList>
    </citation>
    <scope>NUCLEOTIDE SEQUENCE [LARGE SCALE GENOMIC DNA]</scope>
    <source>
        <strain evidence="5">cv. Fuhuasheng</strain>
        <tissue evidence="4">Leaves</tissue>
    </source>
</reference>
<dbReference type="InterPro" id="IPR022879">
    <property type="entry name" value="V-ATPase_su_B/beta"/>
</dbReference>
<evidence type="ECO:0000313" key="4">
    <source>
        <dbReference type="EMBL" id="RYR70403.1"/>
    </source>
</evidence>
<evidence type="ECO:0008006" key="6">
    <source>
        <dbReference type="Google" id="ProtNLM"/>
    </source>
</evidence>
<evidence type="ECO:0000256" key="2">
    <source>
        <dbReference type="ARBA" id="ARBA00023065"/>
    </source>
</evidence>